<gene>
    <name evidence="3" type="primary">LOC106470008</name>
</gene>
<accession>A0ABM1BP76</accession>
<evidence type="ECO:0000313" key="2">
    <source>
        <dbReference type="Proteomes" id="UP000694941"/>
    </source>
</evidence>
<dbReference type="InterPro" id="IPR050187">
    <property type="entry name" value="Lipid_Phosphate_FormReg"/>
</dbReference>
<dbReference type="InterPro" id="IPR045363">
    <property type="entry name" value="CERK_C"/>
</dbReference>
<evidence type="ECO:0000313" key="3">
    <source>
        <dbReference type="RefSeq" id="XP_013785982.1"/>
    </source>
</evidence>
<organism evidence="2 3">
    <name type="scientific">Limulus polyphemus</name>
    <name type="common">Atlantic horseshoe crab</name>
    <dbReference type="NCBI Taxonomy" id="6850"/>
    <lineage>
        <taxon>Eukaryota</taxon>
        <taxon>Metazoa</taxon>
        <taxon>Ecdysozoa</taxon>
        <taxon>Arthropoda</taxon>
        <taxon>Chelicerata</taxon>
        <taxon>Merostomata</taxon>
        <taxon>Xiphosura</taxon>
        <taxon>Limulidae</taxon>
        <taxon>Limulus</taxon>
    </lineage>
</organism>
<name>A0ABM1BP76_LIMPO</name>
<dbReference type="PANTHER" id="PTHR12358:SF111">
    <property type="entry name" value="CERAMIDE KINASE, ISOFORM A"/>
    <property type="match status" value="1"/>
</dbReference>
<dbReference type="Gene3D" id="3.40.50.10330">
    <property type="entry name" value="Probable inorganic polyphosphate/atp-NAD kinase, domain 1"/>
    <property type="match status" value="1"/>
</dbReference>
<protein>
    <submittedName>
        <fullName evidence="3">Ceramide kinase-like isoform X1</fullName>
    </submittedName>
</protein>
<dbReference type="Pfam" id="PF00781">
    <property type="entry name" value="DAGK_cat"/>
    <property type="match status" value="1"/>
</dbReference>
<dbReference type="InterPro" id="IPR017438">
    <property type="entry name" value="ATP-NAD_kinase_N"/>
</dbReference>
<dbReference type="Pfam" id="PF19280">
    <property type="entry name" value="CERK_C"/>
    <property type="match status" value="1"/>
</dbReference>
<dbReference type="PANTHER" id="PTHR12358">
    <property type="entry name" value="SPHINGOSINE KINASE"/>
    <property type="match status" value="1"/>
</dbReference>
<dbReference type="GeneID" id="106470008"/>
<keyword evidence="2" id="KW-1185">Reference proteome</keyword>
<dbReference type="Proteomes" id="UP000694941">
    <property type="component" value="Unplaced"/>
</dbReference>
<dbReference type="SMART" id="SM00046">
    <property type="entry name" value="DAGKc"/>
    <property type="match status" value="1"/>
</dbReference>
<feature type="domain" description="DAGKc" evidence="1">
    <location>
        <begin position="139"/>
        <end position="289"/>
    </location>
</feature>
<proteinExistence type="predicted"/>
<dbReference type="Gene3D" id="2.60.200.40">
    <property type="match status" value="1"/>
</dbReference>
<sequence>MAEGQFSVRNQNVLFRNRFIVKHKPYRVSLTSDYICWEQETRTDLRTVLPWEEVISLSPCDCDISARHVKCQYCQYNPDQCRTGLGEQVPLQARAVKLYYAERCGKYKWRLATVTFHPQKGFVVRELLGAAKKVLQGLNRPHRLLIFINPYGGKKAALQIFEKKVAPLLQLAGIDIEVIVTQYANHARNMIQEIDIEHFDGVVCVGGDGMFSELLNGLLVRTQKKAGVNYNLPSSSLVTPLICLGVIPAGSTDAVTYCTTGINDPVTSTLLIIMGAKLSIDICSIHHDKYLLQYATSFLSYGYFGDTLVDSEKHRWMGPKRYDYSGCKKFLQGQLYEGEIKLAVTSVVDSQNDKDRCRAGCKVCTTVTRTGIDSGAEGIKQDSGKDPKYLKVRGKFIAINVATMTCRCAMTKDGISPTAHLGNGCTDVILVTKCSRLNFLRYLFRTAFHNANPFDFDFVQFYRVSEFQFSPIEYSSQITSSEDQSIQENEPKKSVWNCDGEILSEPTIHVKVHQQLINLYAYGIEERDQQICCNMCCGSCKNM</sequence>
<evidence type="ECO:0000259" key="1">
    <source>
        <dbReference type="PROSITE" id="PS50146"/>
    </source>
</evidence>
<dbReference type="InterPro" id="IPR001206">
    <property type="entry name" value="Diacylglycerol_kinase_cat_dom"/>
</dbReference>
<reference evidence="3" key="1">
    <citation type="submission" date="2025-08" db="UniProtKB">
        <authorList>
            <consortium name="RefSeq"/>
        </authorList>
    </citation>
    <scope>IDENTIFICATION</scope>
    <source>
        <tissue evidence="3">Muscle</tissue>
    </source>
</reference>
<dbReference type="PROSITE" id="PS50146">
    <property type="entry name" value="DAGK"/>
    <property type="match status" value="1"/>
</dbReference>
<dbReference type="RefSeq" id="XP_013785982.1">
    <property type="nucleotide sequence ID" value="XM_013930528.2"/>
</dbReference>
<dbReference type="SUPFAM" id="SSF111331">
    <property type="entry name" value="NAD kinase/diacylglycerol kinase-like"/>
    <property type="match status" value="1"/>
</dbReference>
<dbReference type="InterPro" id="IPR016064">
    <property type="entry name" value="NAD/diacylglycerol_kinase_sf"/>
</dbReference>